<dbReference type="EMBL" id="CP013611">
    <property type="protein sequence ID" value="ALU44906.1"/>
    <property type="molecule type" value="Genomic_DNA"/>
</dbReference>
<organism evidence="2 3">
    <name type="scientific">Pseudoalteromonas rubra</name>
    <dbReference type="NCBI Taxonomy" id="43658"/>
    <lineage>
        <taxon>Bacteria</taxon>
        <taxon>Pseudomonadati</taxon>
        <taxon>Pseudomonadota</taxon>
        <taxon>Gammaproteobacteria</taxon>
        <taxon>Alteromonadales</taxon>
        <taxon>Pseudoalteromonadaceae</taxon>
        <taxon>Pseudoalteromonas</taxon>
    </lineage>
</organism>
<dbReference type="Pfam" id="PF00578">
    <property type="entry name" value="AhpC-TSA"/>
    <property type="match status" value="1"/>
</dbReference>
<dbReference type="Gene3D" id="3.40.30.10">
    <property type="entry name" value="Glutaredoxin"/>
    <property type="match status" value="1"/>
</dbReference>
<reference evidence="2 3" key="1">
    <citation type="submission" date="2015-12" db="EMBL/GenBank/DDBJ databases">
        <title>Complete genome sequence of Pseudoalteromonas rubra SCSIO 6842, harboring a conjugative plasmid.</title>
        <authorList>
            <person name="Li B."/>
            <person name="Wang X."/>
        </authorList>
    </citation>
    <scope>NUCLEOTIDE SEQUENCE [LARGE SCALE GENOMIC DNA]</scope>
    <source>
        <strain evidence="2 3">SCSIO 6842</strain>
    </source>
</reference>
<dbReference type="RefSeq" id="WP_058797834.1">
    <property type="nucleotide sequence ID" value="NZ_CP013611.1"/>
</dbReference>
<dbReference type="KEGG" id="prr:AT705_19280"/>
<accession>A0A0U3GJ50</accession>
<evidence type="ECO:0000259" key="1">
    <source>
        <dbReference type="PROSITE" id="PS51352"/>
    </source>
</evidence>
<dbReference type="SUPFAM" id="SSF52833">
    <property type="entry name" value="Thioredoxin-like"/>
    <property type="match status" value="1"/>
</dbReference>
<dbReference type="AlphaFoldDB" id="A0A0U3GJ50"/>
<feature type="domain" description="Thioredoxin" evidence="1">
    <location>
        <begin position="11"/>
        <end position="167"/>
    </location>
</feature>
<dbReference type="Proteomes" id="UP000069015">
    <property type="component" value="Chromosome 1"/>
</dbReference>
<name>A0A0U3GJ50_9GAMM</name>
<dbReference type="InterPro" id="IPR013766">
    <property type="entry name" value="Thioredoxin_domain"/>
</dbReference>
<protein>
    <submittedName>
        <fullName evidence="2">Thioredoxin peroxidase</fullName>
    </submittedName>
</protein>
<evidence type="ECO:0000313" key="2">
    <source>
        <dbReference type="EMBL" id="ALU44906.1"/>
    </source>
</evidence>
<evidence type="ECO:0000313" key="3">
    <source>
        <dbReference type="Proteomes" id="UP000069015"/>
    </source>
</evidence>
<gene>
    <name evidence="2" type="ORF">AT705_19280</name>
</gene>
<keyword evidence="2" id="KW-0560">Oxidoreductase</keyword>
<dbReference type="InterPro" id="IPR000866">
    <property type="entry name" value="AhpC/TSA"/>
</dbReference>
<dbReference type="InterPro" id="IPR036249">
    <property type="entry name" value="Thioredoxin-like_sf"/>
</dbReference>
<dbReference type="PROSITE" id="PS51352">
    <property type="entry name" value="THIOREDOXIN_2"/>
    <property type="match status" value="1"/>
</dbReference>
<proteinExistence type="predicted"/>
<keyword evidence="2" id="KW-0575">Peroxidase</keyword>
<dbReference type="GO" id="GO:0004601">
    <property type="term" value="F:peroxidase activity"/>
    <property type="evidence" value="ECO:0007669"/>
    <property type="project" value="UniProtKB-KW"/>
</dbReference>
<sequence length="182" mass="20083">MSCELTYTNKLHPGSVFPTMSATLLDGEKVTLGKPANGADWQLVVVYRGRHCPLCTRYLNNLEQFKANLLNTGVDVIAVSGDSKAQLQEHLAQLDVSFPLAYGLTLEQMEELGVYISDPRSPQETDHPFAEPALFVVNAEGKIQVMDISNNPFVRPELSALVSGLSWIRDPGNNYPIRGMHL</sequence>